<evidence type="ECO:0000256" key="1">
    <source>
        <dbReference type="SAM" id="SignalP"/>
    </source>
</evidence>
<dbReference type="GO" id="GO:0005975">
    <property type="term" value="P:carbohydrate metabolic process"/>
    <property type="evidence" value="ECO:0007669"/>
    <property type="project" value="InterPro"/>
</dbReference>
<dbReference type="PANTHER" id="PTHR10357">
    <property type="entry name" value="ALPHA-AMYLASE FAMILY MEMBER"/>
    <property type="match status" value="1"/>
</dbReference>
<feature type="signal peptide" evidence="1">
    <location>
        <begin position="1"/>
        <end position="21"/>
    </location>
</feature>
<evidence type="ECO:0000259" key="2">
    <source>
        <dbReference type="SMART" id="SM00642"/>
    </source>
</evidence>
<dbReference type="Gene3D" id="3.20.20.80">
    <property type="entry name" value="Glycosidases"/>
    <property type="match status" value="1"/>
</dbReference>
<dbReference type="Pfam" id="PF16561">
    <property type="entry name" value="AMPK1_CBM"/>
    <property type="match status" value="1"/>
</dbReference>
<keyword evidence="4" id="KW-1185">Reference proteome</keyword>
<gene>
    <name evidence="3" type="ORF">H4K34_07230</name>
</gene>
<dbReference type="Pfam" id="PF00128">
    <property type="entry name" value="Alpha-amylase"/>
    <property type="match status" value="1"/>
</dbReference>
<organism evidence="3 4">
    <name type="scientific">Croceimicrobium hydrocarbonivorans</name>
    <dbReference type="NCBI Taxonomy" id="2761580"/>
    <lineage>
        <taxon>Bacteria</taxon>
        <taxon>Pseudomonadati</taxon>
        <taxon>Bacteroidota</taxon>
        <taxon>Flavobacteriia</taxon>
        <taxon>Flavobacteriales</taxon>
        <taxon>Owenweeksiaceae</taxon>
        <taxon>Croceimicrobium</taxon>
    </lineage>
</organism>
<dbReference type="CDD" id="cd02859">
    <property type="entry name" value="E_set_AMPKbeta_like_N"/>
    <property type="match status" value="1"/>
</dbReference>
<reference evidence="3 4" key="1">
    <citation type="submission" date="2020-08" db="EMBL/GenBank/DDBJ databases">
        <title>Croceimicrobium hydrocarbonivorans gen. nov., sp. nov., a novel marine bacterium isolated from a bacterial consortium that degrades polyethylene terephthalate.</title>
        <authorList>
            <person name="Liu R."/>
        </authorList>
    </citation>
    <scope>NUCLEOTIDE SEQUENCE [LARGE SCALE GENOMIC DNA]</scope>
    <source>
        <strain evidence="3 4">A20-9</strain>
    </source>
</reference>
<proteinExistence type="predicted"/>
<dbReference type="InterPro" id="IPR013783">
    <property type="entry name" value="Ig-like_fold"/>
</dbReference>
<dbReference type="InterPro" id="IPR032640">
    <property type="entry name" value="AMPK1_CBM"/>
</dbReference>
<dbReference type="InterPro" id="IPR014756">
    <property type="entry name" value="Ig_E-set"/>
</dbReference>
<dbReference type="SMART" id="SM00642">
    <property type="entry name" value="Aamy"/>
    <property type="match status" value="1"/>
</dbReference>
<dbReference type="EMBL" id="CP060139">
    <property type="protein sequence ID" value="QNR25627.1"/>
    <property type="molecule type" value="Genomic_DNA"/>
</dbReference>
<sequence>MRRTFILVFALLIGMSSQAQVALGGLYTPIYLQPDTTRIILRDYLADLKAENIVLPEGLANISTDADQLLLVGNPHQKISTVEISHRKGTEHLVLIKSAAKEINFTYDRDDIGKDKEVHLIGTFNNWNRASEPMDYHRGVYSKSLQLEPGRYEYKLYVDGTEVLDPLVEQTVSNGMGSFNNILIVEGDSIQPAEFQIKENGDVLEVQHQNPAGHLVALWNNRRLEVICKKNLPPTCIIRVPEDAKRQKRSYIRIYHFLGENRGKDQLIPLEYGKVVRYASQLDRHDWHSASMYFIMVDRFANGDTANDEPVQDTSIQPQANYYGGDLMGIQQQIDAQYFDRLGVNSIWISPIMQNPTDAWGYWNKGKVKSKFSGYHGYWPISNIRIDYRFGNAQEFTSLISDAHSHNFNVILDYVANHVHINHPIYQQHKDWATPLYLPDGTKNTEKWDEQRLTTWFDDHLPTLDLRRYEVVDPMVDSALFWLKNYELDGFRHDATKHIDELYWRTLTYRIRKLRSEPVYQIGETYGSPGLINSYISTGMLDAQFDFNLYDAAVNTFALSENLANLKSVLEAGLSTYGYHHLMGNISGNQDRARFISYANGDVRFDEDAKLAGWDREIPEAGPKAYKRLAMLHAFNYSVPGIPCIYYGDEIGLPGANDPDNRRMMVFEDWNKNESLLFAQVAELNKLRSEEMALLYGQTTCYVEGPLLIIRRDYFEQSIAFVFNLSEEQQALELPFEMEVKRSLNTVRNGLVEDNLERAGLAPIKGLSYQILANY</sequence>
<evidence type="ECO:0000313" key="4">
    <source>
        <dbReference type="Proteomes" id="UP000516305"/>
    </source>
</evidence>
<dbReference type="SUPFAM" id="SSF81296">
    <property type="entry name" value="E set domains"/>
    <property type="match status" value="1"/>
</dbReference>
<dbReference type="SUPFAM" id="SSF51445">
    <property type="entry name" value="(Trans)glycosidases"/>
    <property type="match status" value="1"/>
</dbReference>
<protein>
    <submittedName>
        <fullName evidence="3">Alpha-amylase</fullName>
    </submittedName>
</protein>
<dbReference type="Gene3D" id="2.60.40.10">
    <property type="entry name" value="Immunoglobulins"/>
    <property type="match status" value="1"/>
</dbReference>
<dbReference type="InterPro" id="IPR006047">
    <property type="entry name" value="GH13_cat_dom"/>
</dbReference>
<accession>A0A7H0VIS9</accession>
<dbReference type="InterPro" id="IPR017853">
    <property type="entry name" value="GH"/>
</dbReference>
<keyword evidence="1" id="KW-0732">Signal</keyword>
<name>A0A7H0VIS9_9FLAO</name>
<dbReference type="AlphaFoldDB" id="A0A7H0VIS9"/>
<dbReference type="RefSeq" id="WP_210760153.1">
    <property type="nucleotide sequence ID" value="NZ_CP060139.1"/>
</dbReference>
<evidence type="ECO:0000313" key="3">
    <source>
        <dbReference type="EMBL" id="QNR25627.1"/>
    </source>
</evidence>
<feature type="chain" id="PRO_5029003694" evidence="1">
    <location>
        <begin position="22"/>
        <end position="775"/>
    </location>
</feature>
<dbReference type="KEGG" id="chyd:H4K34_07230"/>
<feature type="domain" description="Glycosyl hydrolase family 13 catalytic" evidence="2">
    <location>
        <begin position="294"/>
        <end position="688"/>
    </location>
</feature>
<dbReference type="Proteomes" id="UP000516305">
    <property type="component" value="Chromosome"/>
</dbReference>